<dbReference type="EMBL" id="JWIN03000009">
    <property type="protein sequence ID" value="KAB1273504.1"/>
    <property type="molecule type" value="Genomic_DNA"/>
</dbReference>
<keyword evidence="4" id="KW-0687">Ribonucleoprotein</keyword>
<dbReference type="Proteomes" id="UP000299084">
    <property type="component" value="Unassembled WGS sequence"/>
</dbReference>
<evidence type="ECO:0000256" key="4">
    <source>
        <dbReference type="ARBA" id="ARBA00023274"/>
    </source>
</evidence>
<dbReference type="FunFam" id="1.10.287.310:FF:000002">
    <property type="entry name" value="60S ribosomal protein L35"/>
    <property type="match status" value="1"/>
</dbReference>
<dbReference type="InterPro" id="IPR036049">
    <property type="entry name" value="Ribosomal_uL29_sf"/>
</dbReference>
<gene>
    <name evidence="8" type="ORF">Cadr_000011034</name>
</gene>
<reference evidence="8 9" key="1">
    <citation type="journal article" date="2019" name="Mol. Ecol. Resour.">
        <title>Improving Illumina assemblies with Hi-C and long reads: an example with the North African dromedary.</title>
        <authorList>
            <person name="Elbers J.P."/>
            <person name="Rogers M.F."/>
            <person name="Perelman P.L."/>
            <person name="Proskuryakova A.A."/>
            <person name="Serdyukova N.A."/>
            <person name="Johnson W.E."/>
            <person name="Horin P."/>
            <person name="Corander J."/>
            <person name="Murphy D."/>
            <person name="Burger P.A."/>
        </authorList>
    </citation>
    <scope>NUCLEOTIDE SEQUENCE [LARGE SCALE GENOMIC DNA]</scope>
    <source>
        <strain evidence="8">Drom800</strain>
        <tissue evidence="8">Blood</tissue>
    </source>
</reference>
<comment type="caution">
    <text evidence="8">The sequence shown here is derived from an EMBL/GenBank/DDBJ whole genome shotgun (WGS) entry which is preliminary data.</text>
</comment>
<dbReference type="GO" id="GO:0000463">
    <property type="term" value="P:maturation of LSU-rRNA from tricistronic rRNA transcript (SSU-rRNA, 5.8S rRNA, LSU-rRNA)"/>
    <property type="evidence" value="ECO:0007669"/>
    <property type="project" value="InterPro"/>
</dbReference>
<dbReference type="PANTHER" id="PTHR45722:SF2">
    <property type="entry name" value="LARGE RIBOSOMAL SUBUNIT PROTEIN UL29-RELATED"/>
    <property type="match status" value="1"/>
</dbReference>
<evidence type="ECO:0000256" key="3">
    <source>
        <dbReference type="ARBA" id="ARBA00022980"/>
    </source>
</evidence>
<accession>A0A5N4DRC3</accession>
<evidence type="ECO:0000256" key="7">
    <source>
        <dbReference type="SAM" id="MobiDB-lite"/>
    </source>
</evidence>
<dbReference type="GO" id="GO:0003735">
    <property type="term" value="F:structural constituent of ribosome"/>
    <property type="evidence" value="ECO:0007669"/>
    <property type="project" value="InterPro"/>
</dbReference>
<keyword evidence="3 8" id="KW-0689">Ribosomal protein</keyword>
<comment type="similarity">
    <text evidence="1">Belongs to the universal ribosomal protein uL29 family.</text>
</comment>
<evidence type="ECO:0000313" key="8">
    <source>
        <dbReference type="EMBL" id="KAB1273504.1"/>
    </source>
</evidence>
<keyword evidence="9" id="KW-1185">Reference proteome</keyword>
<evidence type="ECO:0000256" key="6">
    <source>
        <dbReference type="ARBA" id="ARBA00035334"/>
    </source>
</evidence>
<dbReference type="STRING" id="9838.ENSCDRP00005002353"/>
<dbReference type="AlphaFoldDB" id="A0A5N4DRC3"/>
<comment type="subunit">
    <text evidence="2">Component of the large ribosomal subunit.</text>
</comment>
<dbReference type="Gene3D" id="1.10.287.310">
    <property type="match status" value="1"/>
</dbReference>
<dbReference type="Gene3D" id="6.10.250.3450">
    <property type="match status" value="1"/>
</dbReference>
<evidence type="ECO:0000256" key="5">
    <source>
        <dbReference type="ARBA" id="ARBA00035204"/>
    </source>
</evidence>
<protein>
    <recommendedName>
        <fullName evidence="5">Large ribosomal subunit protein uL29</fullName>
    </recommendedName>
    <alternativeName>
        <fullName evidence="6">60S ribosomal protein L35</fullName>
    </alternativeName>
</protein>
<name>A0A5N4DRC3_CAMDR</name>
<evidence type="ECO:0000313" key="9">
    <source>
        <dbReference type="Proteomes" id="UP000299084"/>
    </source>
</evidence>
<dbReference type="GO" id="GO:0003729">
    <property type="term" value="F:mRNA binding"/>
    <property type="evidence" value="ECO:0007669"/>
    <property type="project" value="TreeGrafter"/>
</dbReference>
<sequence>MPQHMRSGSLSLEPHGDFAFVEEELLKQLEDLKVDLSQLHVAEVTGSAASKLSKIQVVHTSIAHVLTIINQTQKKNLRKFYESKKYKPLDLWPKKICAMHHRLNEQQPEDQEAAVGTAVPTAELRG</sequence>
<dbReference type="InterPro" id="IPR001854">
    <property type="entry name" value="Ribosomal_uL29"/>
</dbReference>
<evidence type="ECO:0000256" key="1">
    <source>
        <dbReference type="ARBA" id="ARBA00009254"/>
    </source>
</evidence>
<dbReference type="SUPFAM" id="SSF46561">
    <property type="entry name" value="Ribosomal protein L29 (L29p)"/>
    <property type="match status" value="1"/>
</dbReference>
<organism evidence="8 9">
    <name type="scientific">Camelus dromedarius</name>
    <name type="common">Dromedary</name>
    <name type="synonym">Arabian camel</name>
    <dbReference type="NCBI Taxonomy" id="9838"/>
    <lineage>
        <taxon>Eukaryota</taxon>
        <taxon>Metazoa</taxon>
        <taxon>Chordata</taxon>
        <taxon>Craniata</taxon>
        <taxon>Vertebrata</taxon>
        <taxon>Euteleostomi</taxon>
        <taxon>Mammalia</taxon>
        <taxon>Eutheria</taxon>
        <taxon>Laurasiatheria</taxon>
        <taxon>Artiodactyla</taxon>
        <taxon>Tylopoda</taxon>
        <taxon>Camelidae</taxon>
        <taxon>Camelus</taxon>
    </lineage>
</organism>
<feature type="region of interest" description="Disordered" evidence="7">
    <location>
        <begin position="104"/>
        <end position="126"/>
    </location>
</feature>
<dbReference type="PANTHER" id="PTHR45722">
    <property type="entry name" value="60S RIBOSOMAL PROTEIN L35"/>
    <property type="match status" value="1"/>
</dbReference>
<dbReference type="NCBIfam" id="TIGR00012">
    <property type="entry name" value="L29"/>
    <property type="match status" value="1"/>
</dbReference>
<dbReference type="GO" id="GO:0006412">
    <property type="term" value="P:translation"/>
    <property type="evidence" value="ECO:0007669"/>
    <property type="project" value="InterPro"/>
</dbReference>
<evidence type="ECO:0000256" key="2">
    <source>
        <dbReference type="ARBA" id="ARBA00011133"/>
    </source>
</evidence>
<dbReference type="InterPro" id="IPR045059">
    <property type="entry name" value="Ribosomal_uL29_euk"/>
</dbReference>
<dbReference type="Pfam" id="PF00831">
    <property type="entry name" value="Ribosomal_L29"/>
    <property type="match status" value="1"/>
</dbReference>
<proteinExistence type="inferred from homology"/>
<dbReference type="GO" id="GO:0022625">
    <property type="term" value="C:cytosolic large ribosomal subunit"/>
    <property type="evidence" value="ECO:0007669"/>
    <property type="project" value="InterPro"/>
</dbReference>